<keyword evidence="2 4" id="KW-0238">DNA-binding</keyword>
<dbReference type="eggNOG" id="COG1309">
    <property type="taxonomic scope" value="Bacteria"/>
</dbReference>
<evidence type="ECO:0000256" key="2">
    <source>
        <dbReference type="ARBA" id="ARBA00023125"/>
    </source>
</evidence>
<dbReference type="GO" id="GO:0003700">
    <property type="term" value="F:DNA-binding transcription factor activity"/>
    <property type="evidence" value="ECO:0007669"/>
    <property type="project" value="TreeGrafter"/>
</dbReference>
<dbReference type="Pfam" id="PF00440">
    <property type="entry name" value="TetR_N"/>
    <property type="match status" value="1"/>
</dbReference>
<proteinExistence type="predicted"/>
<dbReference type="InterPro" id="IPR050109">
    <property type="entry name" value="HTH-type_TetR-like_transc_reg"/>
</dbReference>
<evidence type="ECO:0000313" key="7">
    <source>
        <dbReference type="Proteomes" id="UP000008975"/>
    </source>
</evidence>
<organism evidence="6 7">
    <name type="scientific">Microbacterium testaceum (strain StLB037)</name>
    <dbReference type="NCBI Taxonomy" id="979556"/>
    <lineage>
        <taxon>Bacteria</taxon>
        <taxon>Bacillati</taxon>
        <taxon>Actinomycetota</taxon>
        <taxon>Actinomycetes</taxon>
        <taxon>Micrococcales</taxon>
        <taxon>Microbacteriaceae</taxon>
        <taxon>Microbacterium</taxon>
    </lineage>
</organism>
<evidence type="ECO:0000256" key="1">
    <source>
        <dbReference type="ARBA" id="ARBA00023015"/>
    </source>
</evidence>
<evidence type="ECO:0000259" key="5">
    <source>
        <dbReference type="PROSITE" id="PS50977"/>
    </source>
</evidence>
<name>E8NDN1_MICTS</name>
<dbReference type="Gene3D" id="1.10.357.10">
    <property type="entry name" value="Tetracycline Repressor, domain 2"/>
    <property type="match status" value="1"/>
</dbReference>
<dbReference type="InterPro" id="IPR001647">
    <property type="entry name" value="HTH_TetR"/>
</dbReference>
<dbReference type="OrthoDB" id="3682047at2"/>
<keyword evidence="3" id="KW-0804">Transcription</keyword>
<dbReference type="RefSeq" id="WP_013583834.1">
    <property type="nucleotide sequence ID" value="NC_015125.1"/>
</dbReference>
<accession>E8NDN1</accession>
<reference evidence="6 7" key="1">
    <citation type="journal article" date="2011" name="J. Bacteriol.">
        <title>Genome sequence of Microbacterium testaceum StLB037, an N-acylhomoserine lactone-degrading bacterium isolated from potato leaves.</title>
        <authorList>
            <person name="Morohoshi T."/>
            <person name="Wang W.-Z."/>
            <person name="Someya N."/>
            <person name="Ikeda T."/>
        </authorList>
    </citation>
    <scope>NUCLEOTIDE SEQUENCE [LARGE SCALE GENOMIC DNA]</scope>
    <source>
        <strain evidence="6 7">StLB037</strain>
    </source>
</reference>
<gene>
    <name evidence="6" type="ordered locus">MTES_0743</name>
</gene>
<dbReference type="KEGG" id="mts:MTES_0743"/>
<dbReference type="InterPro" id="IPR009057">
    <property type="entry name" value="Homeodomain-like_sf"/>
</dbReference>
<evidence type="ECO:0000256" key="3">
    <source>
        <dbReference type="ARBA" id="ARBA00023163"/>
    </source>
</evidence>
<evidence type="ECO:0000313" key="6">
    <source>
        <dbReference type="EMBL" id="BAJ73707.1"/>
    </source>
</evidence>
<dbReference type="PRINTS" id="PR00455">
    <property type="entry name" value="HTHTETR"/>
</dbReference>
<dbReference type="PROSITE" id="PS50977">
    <property type="entry name" value="HTH_TETR_2"/>
    <property type="match status" value="1"/>
</dbReference>
<feature type="DNA-binding region" description="H-T-H motif" evidence="4">
    <location>
        <begin position="46"/>
        <end position="65"/>
    </location>
</feature>
<sequence length="198" mass="21091">MDDAASEEPDVKTAATLGRRAPAQRRVAVVTAARDLFLAQGVEATSVDAIARRAGVAKGTVYLSFPTKQHLVRAIEEEFDALILDRLRSATSTAPPDAATAAAMWCTALVEASLDNLEVHDFLFYGRSARVAERTVDATLSDDLAGVLRDRGVTDAEEVAVFLIGGVTALTDLAVLRDSDRTELSARVERLVSAALHA</sequence>
<protein>
    <submittedName>
        <fullName evidence="6">Transcriptional regulator</fullName>
    </submittedName>
</protein>
<dbReference type="HOGENOM" id="CLU_069356_29_0_11"/>
<keyword evidence="1" id="KW-0805">Transcription regulation</keyword>
<dbReference type="Proteomes" id="UP000008975">
    <property type="component" value="Chromosome"/>
</dbReference>
<dbReference type="PANTHER" id="PTHR30055">
    <property type="entry name" value="HTH-TYPE TRANSCRIPTIONAL REGULATOR RUTR"/>
    <property type="match status" value="1"/>
</dbReference>
<dbReference type="EMBL" id="AP012052">
    <property type="protein sequence ID" value="BAJ73707.1"/>
    <property type="molecule type" value="Genomic_DNA"/>
</dbReference>
<feature type="domain" description="HTH tetR-type" evidence="5">
    <location>
        <begin position="23"/>
        <end position="83"/>
    </location>
</feature>
<evidence type="ECO:0000256" key="4">
    <source>
        <dbReference type="PROSITE-ProRule" id="PRU00335"/>
    </source>
</evidence>
<dbReference type="AlphaFoldDB" id="E8NDN1"/>
<dbReference type="SUPFAM" id="SSF46689">
    <property type="entry name" value="Homeodomain-like"/>
    <property type="match status" value="1"/>
</dbReference>
<dbReference type="PANTHER" id="PTHR30055:SF234">
    <property type="entry name" value="HTH-TYPE TRANSCRIPTIONAL REGULATOR BETI"/>
    <property type="match status" value="1"/>
</dbReference>
<reference key="2">
    <citation type="submission" date="2011-02" db="EMBL/GenBank/DDBJ databases">
        <title>Genome sequence of Microbacterium testaceum StLB037.</title>
        <authorList>
            <person name="Morohoshi T."/>
            <person name="Wang W.Z."/>
            <person name="Someya N."/>
            <person name="Ikeda T."/>
        </authorList>
    </citation>
    <scope>NUCLEOTIDE SEQUENCE</scope>
    <source>
        <strain>StLB037</strain>
    </source>
</reference>
<dbReference type="GO" id="GO:0000976">
    <property type="term" value="F:transcription cis-regulatory region binding"/>
    <property type="evidence" value="ECO:0007669"/>
    <property type="project" value="TreeGrafter"/>
</dbReference>